<keyword evidence="2" id="KW-1185">Reference proteome</keyword>
<organism evidence="1 2">
    <name type="scientific">Rhizoctonia solani</name>
    <dbReference type="NCBI Taxonomy" id="456999"/>
    <lineage>
        <taxon>Eukaryota</taxon>
        <taxon>Fungi</taxon>
        <taxon>Dikarya</taxon>
        <taxon>Basidiomycota</taxon>
        <taxon>Agaricomycotina</taxon>
        <taxon>Agaricomycetes</taxon>
        <taxon>Cantharellales</taxon>
        <taxon>Ceratobasidiaceae</taxon>
        <taxon>Rhizoctonia</taxon>
    </lineage>
</organism>
<sequence>MMRKLARVQESYFFYIGGLLSSRDMKLLEPLKTVAANSPMLENLIVDFKNIPMTLEHMISSLGTDFTLPRLKTFHLGGCLDPSPEDIDLPKPSSHGASHFQAFLSRHPRLNELKLDCPFFHEFHKKFDPAILAQGLPMLLAFSGPRFIYEQLLYYPIAQQIRGLSIGGWNWESGRPGPEKGSTDKLHLPELRSLEIQEDNVPKAMEILETVLPAAAGLESLYTPAMPHNYHKDFLVLLTHTPKLQDICLWNYDSDFNGKDAPVPSGFNRIELVVAMKDMFPDLEIECLGDWD</sequence>
<dbReference type="AlphaFoldDB" id="A0A0K6FWU1"/>
<name>A0A0K6FWU1_9AGAM</name>
<evidence type="ECO:0000313" key="1">
    <source>
        <dbReference type="EMBL" id="CUA70726.1"/>
    </source>
</evidence>
<dbReference type="Proteomes" id="UP000044841">
    <property type="component" value="Unassembled WGS sequence"/>
</dbReference>
<reference evidence="1 2" key="1">
    <citation type="submission" date="2015-07" db="EMBL/GenBank/DDBJ databases">
        <authorList>
            <person name="Noorani M."/>
        </authorList>
    </citation>
    <scope>NUCLEOTIDE SEQUENCE [LARGE SCALE GENOMIC DNA]</scope>
    <source>
        <strain evidence="1">BBA 69670</strain>
    </source>
</reference>
<dbReference type="InterPro" id="IPR032675">
    <property type="entry name" value="LRR_dom_sf"/>
</dbReference>
<evidence type="ECO:0000313" key="2">
    <source>
        <dbReference type="Proteomes" id="UP000044841"/>
    </source>
</evidence>
<gene>
    <name evidence="1" type="ORF">RSOLAG22IIIB_09053</name>
</gene>
<proteinExistence type="predicted"/>
<dbReference type="Gene3D" id="3.80.10.10">
    <property type="entry name" value="Ribonuclease Inhibitor"/>
    <property type="match status" value="1"/>
</dbReference>
<protein>
    <submittedName>
        <fullName evidence="1">Uncharacterized protein</fullName>
    </submittedName>
</protein>
<accession>A0A0K6FWU1</accession>
<dbReference type="EMBL" id="CYGV01001191">
    <property type="protein sequence ID" value="CUA70726.1"/>
    <property type="molecule type" value="Genomic_DNA"/>
</dbReference>